<feature type="compositionally biased region" description="Gly residues" evidence="16">
    <location>
        <begin position="469"/>
        <end position="478"/>
    </location>
</feature>
<comment type="caution">
    <text evidence="18">The sequence shown here is derived from an EMBL/GenBank/DDBJ whole genome shotgun (WGS) entry which is preliminary data.</text>
</comment>
<keyword evidence="6" id="KW-0053">Apoptosis</keyword>
<feature type="compositionally biased region" description="Low complexity" evidence="16">
    <location>
        <begin position="618"/>
        <end position="628"/>
    </location>
</feature>
<dbReference type="SUPFAM" id="SSF46689">
    <property type="entry name" value="Homeodomain-like"/>
    <property type="match status" value="2"/>
</dbReference>
<feature type="region of interest" description="Disordered" evidence="16">
    <location>
        <begin position="561"/>
        <end position="628"/>
    </location>
</feature>
<dbReference type="PROSITE" id="PS00027">
    <property type="entry name" value="HOMEOBOX_1"/>
    <property type="match status" value="1"/>
</dbReference>
<dbReference type="GO" id="GO:0000981">
    <property type="term" value="F:DNA-binding transcription factor activity, RNA polymerase II-specific"/>
    <property type="evidence" value="ECO:0007669"/>
    <property type="project" value="InterPro"/>
</dbReference>
<dbReference type="GO" id="GO:0005634">
    <property type="term" value="C:nucleus"/>
    <property type="evidence" value="ECO:0007669"/>
    <property type="project" value="UniProtKB-SubCell"/>
</dbReference>
<dbReference type="GO" id="GO:0006915">
    <property type="term" value="P:apoptotic process"/>
    <property type="evidence" value="ECO:0007669"/>
    <property type="project" value="UniProtKB-KW"/>
</dbReference>
<dbReference type="PROSITE" id="PS50071">
    <property type="entry name" value="HOMEOBOX_2"/>
    <property type="match status" value="1"/>
</dbReference>
<dbReference type="Gene3D" id="1.10.10.60">
    <property type="entry name" value="Homeodomain-like"/>
    <property type="match status" value="1"/>
</dbReference>
<feature type="region of interest" description="Disordered" evidence="16">
    <location>
        <begin position="458"/>
        <end position="525"/>
    </location>
</feature>
<feature type="compositionally biased region" description="Polar residues" evidence="16">
    <location>
        <begin position="503"/>
        <end position="525"/>
    </location>
</feature>
<dbReference type="InterPro" id="IPR009057">
    <property type="entry name" value="Homeodomain-like_sf"/>
</dbReference>
<keyword evidence="10" id="KW-0010">Activator</keyword>
<evidence type="ECO:0000256" key="10">
    <source>
        <dbReference type="ARBA" id="ARBA00023159"/>
    </source>
</evidence>
<feature type="compositionally biased region" description="Basic residues" evidence="16">
    <location>
        <begin position="564"/>
        <end position="579"/>
    </location>
</feature>
<feature type="DNA-binding region" description="Homeobox" evidence="15">
    <location>
        <begin position="824"/>
        <end position="883"/>
    </location>
</feature>
<evidence type="ECO:0000256" key="1">
    <source>
        <dbReference type="ARBA" id="ARBA00004496"/>
    </source>
</evidence>
<reference evidence="18" key="1">
    <citation type="journal article" date="2023" name="Front. Mar. Sci.">
        <title>A new Merluccius polli reference genome to investigate the effects of global change in West African waters.</title>
        <authorList>
            <person name="Mateo J.L."/>
            <person name="Blanco-Fernandez C."/>
            <person name="Garcia-Vazquez E."/>
            <person name="Machado-Schiaffino G."/>
        </authorList>
    </citation>
    <scope>NUCLEOTIDE SEQUENCE</scope>
    <source>
        <strain evidence="18">C29</strain>
        <tissue evidence="18">Fin</tissue>
    </source>
</reference>
<feature type="region of interest" description="Disordered" evidence="16">
    <location>
        <begin position="867"/>
        <end position="972"/>
    </location>
</feature>
<evidence type="ECO:0000256" key="6">
    <source>
        <dbReference type="ARBA" id="ARBA00022703"/>
    </source>
</evidence>
<dbReference type="SMART" id="SM00389">
    <property type="entry name" value="HOX"/>
    <property type="match status" value="2"/>
</dbReference>
<keyword evidence="11" id="KW-0804">Transcription</keyword>
<organism evidence="18 19">
    <name type="scientific">Merluccius polli</name>
    <name type="common">Benguela hake</name>
    <name type="synonym">Merluccius cadenati</name>
    <dbReference type="NCBI Taxonomy" id="89951"/>
    <lineage>
        <taxon>Eukaryota</taxon>
        <taxon>Metazoa</taxon>
        <taxon>Chordata</taxon>
        <taxon>Craniata</taxon>
        <taxon>Vertebrata</taxon>
        <taxon>Euteleostomi</taxon>
        <taxon>Actinopterygii</taxon>
        <taxon>Neopterygii</taxon>
        <taxon>Teleostei</taxon>
        <taxon>Neoteleostei</taxon>
        <taxon>Acanthomorphata</taxon>
        <taxon>Zeiogadaria</taxon>
        <taxon>Gadariae</taxon>
        <taxon>Gadiformes</taxon>
        <taxon>Gadoidei</taxon>
        <taxon>Merlucciidae</taxon>
        <taxon>Merluccius</taxon>
    </lineage>
</organism>
<feature type="compositionally biased region" description="Polar residues" evidence="16">
    <location>
        <begin position="1"/>
        <end position="14"/>
    </location>
</feature>
<feature type="region of interest" description="Disordered" evidence="16">
    <location>
        <begin position="221"/>
        <end position="290"/>
    </location>
</feature>
<keyword evidence="5" id="KW-0678">Repressor</keyword>
<keyword evidence="12 15" id="KW-0539">Nucleus</keyword>
<evidence type="ECO:0000256" key="12">
    <source>
        <dbReference type="ARBA" id="ARBA00023242"/>
    </source>
</evidence>
<dbReference type="Proteomes" id="UP001174136">
    <property type="component" value="Unassembled WGS sequence"/>
</dbReference>
<feature type="region of interest" description="Disordered" evidence="16">
    <location>
        <begin position="1"/>
        <end position="50"/>
    </location>
</feature>
<evidence type="ECO:0000256" key="2">
    <source>
        <dbReference type="ARBA" id="ARBA00008161"/>
    </source>
</evidence>
<feature type="compositionally biased region" description="Basic and acidic residues" evidence="16">
    <location>
        <begin position="15"/>
        <end position="41"/>
    </location>
</feature>
<evidence type="ECO:0000256" key="14">
    <source>
        <dbReference type="ARBA" id="ARBA00076564"/>
    </source>
</evidence>
<dbReference type="GO" id="GO:0048741">
    <property type="term" value="P:skeletal muscle fiber development"/>
    <property type="evidence" value="ECO:0007669"/>
    <property type="project" value="UniProtKB-ARBA"/>
</dbReference>
<keyword evidence="9 15" id="KW-0371">Homeobox</keyword>
<dbReference type="PANTHER" id="PTHR10390:SF13">
    <property type="entry name" value="HOMEOBOX PROTEIN SIX1"/>
    <property type="match status" value="1"/>
</dbReference>
<evidence type="ECO:0000256" key="3">
    <source>
        <dbReference type="ARBA" id="ARBA00022473"/>
    </source>
</evidence>
<sequence length="984" mass="105125">MSSSSSLREVTTANDIKRENVKADKGECIKHTADPSMERRAANPHADAVHPELLASASSTTSSSVSSSSASSSCSSSLAFSPEQVACVCEALQQGGNVDRLARFLWSLPQSDLLRGNESILKAQALVAFHQARYQELYSILENHSFGPAKPPDLWYRARYTEAEKARGRPLGAVDKYRLRRKYPLPRTIWDGEETVYCFKERSRNALKDLYKQNRYPSPAEKRNLAKITGLSLTQRDRNPSEAQSKSESDGNHSTEDESSKGQEELSPRPLSNSSDGTVTHGGLPLQTGSLDGGVVIQQIGDIKMPAHSGGGVGGGGGLYNGGLASGNGSPAAFHNGGSSYLHGPGNILFNGLNLGLQPLAFNPLRPSGGVLLGCSGIDMQMQPGQDKGLGGGGGGGGAEDSNLQYSPYSGVCANGADVKLEGVHGMAAQNGGGGGSSVLTFSSSSGGLHMGGYSLVQVPGSVSDDDGGGGGGGGGGALLNSDVGLPPLQQLSSASSSSSSSTITQGNMPLNNVSPSSEDSFQQQDKLSMAPLHHSTVLYGMGNTSHASIKKEPLEGGVVYSSYHHHPHHHHHHHHHQQQQHGIHLDASGQISYTSNPEEVPPSGRGSASHSAPNVTSVSSSSPEPEVYTTLTVSTPLMAQTDPNGHHIQPHSEYQPGASTAHLLASTMNSGYMNLSEGKVDGSRGVSDMVRAMCGEIDAVEGKELAKLQTEQVACVCEVLQQGGNLERLGRFLWSLPACDHLHKNESVLKAKAVVAFHRGNFRELYKILESHQFSPHNHPKLQQLWLKAHYVEAEKLRGRPLGAVGKYRVRRKFPLPRTIWDGEETSYCFKEKSRGVLREWYTHNPYPSPREKRELAEATGLTTTQVSNWFKNRRQRDRAAEAKERENSENNNSGNNKQNQLSPLDGGKSLMSSSEDEFSPPQSPDQNSVLLLQGTMGHQGASSYPMSGLGVPQSVHGMHGHPHQLQDSLLGPLTSSLVDLGS</sequence>
<name>A0AA47NMW2_MERPO</name>
<evidence type="ECO:0000256" key="16">
    <source>
        <dbReference type="SAM" id="MobiDB-lite"/>
    </source>
</evidence>
<dbReference type="FunFam" id="1.10.10.60:FF:000063">
    <property type="entry name" value="SIX homeobox 2"/>
    <property type="match status" value="1"/>
</dbReference>
<comment type="subcellular location">
    <subcellularLocation>
        <location evidence="1">Cytoplasm</location>
    </subcellularLocation>
    <subcellularLocation>
        <location evidence="15">Nucleus</location>
    </subcellularLocation>
</comment>
<feature type="compositionally biased region" description="Basic and acidic residues" evidence="16">
    <location>
        <begin position="235"/>
        <end position="267"/>
    </location>
</feature>
<dbReference type="InterPro" id="IPR008422">
    <property type="entry name" value="KN_HD"/>
</dbReference>
<feature type="compositionally biased region" description="Polar residues" evidence="16">
    <location>
        <begin position="607"/>
        <end position="617"/>
    </location>
</feature>
<dbReference type="InterPro" id="IPR031701">
    <property type="entry name" value="SIX1_SD"/>
</dbReference>
<dbReference type="GO" id="GO:0005737">
    <property type="term" value="C:cytoplasm"/>
    <property type="evidence" value="ECO:0007669"/>
    <property type="project" value="UniProtKB-SubCell"/>
</dbReference>
<keyword evidence="8 15" id="KW-0238">DNA-binding</keyword>
<evidence type="ECO:0000256" key="15">
    <source>
        <dbReference type="PROSITE-ProRule" id="PRU00108"/>
    </source>
</evidence>
<feature type="compositionally biased region" description="Basic and acidic residues" evidence="16">
    <location>
        <begin position="879"/>
        <end position="890"/>
    </location>
</feature>
<comment type="similarity">
    <text evidence="2">Belongs to the SIX/Sine oculis homeobox family.</text>
</comment>
<evidence type="ECO:0000256" key="8">
    <source>
        <dbReference type="ARBA" id="ARBA00023125"/>
    </source>
</evidence>
<accession>A0AA47NMW2</accession>
<evidence type="ECO:0000256" key="13">
    <source>
        <dbReference type="ARBA" id="ARBA00076563"/>
    </source>
</evidence>
<keyword evidence="3" id="KW-0217">Developmental protein</keyword>
<feature type="region of interest" description="Disordered" evidence="16">
    <location>
        <begin position="638"/>
        <end position="657"/>
    </location>
</feature>
<proteinExistence type="inferred from homology"/>
<evidence type="ECO:0000259" key="17">
    <source>
        <dbReference type="PROSITE" id="PS50071"/>
    </source>
</evidence>
<dbReference type="EMBL" id="JAOPHQ010006320">
    <property type="protein sequence ID" value="KAK0131941.1"/>
    <property type="molecule type" value="Genomic_DNA"/>
</dbReference>
<dbReference type="GO" id="GO:0014857">
    <property type="term" value="P:regulation of skeletal muscle cell proliferation"/>
    <property type="evidence" value="ECO:0007669"/>
    <property type="project" value="TreeGrafter"/>
</dbReference>
<evidence type="ECO:0000256" key="5">
    <source>
        <dbReference type="ARBA" id="ARBA00022491"/>
    </source>
</evidence>
<dbReference type="AlphaFoldDB" id="A0AA47NMW2"/>
<feature type="domain" description="Homeobox" evidence="17">
    <location>
        <begin position="822"/>
        <end position="882"/>
    </location>
</feature>
<evidence type="ECO:0000256" key="9">
    <source>
        <dbReference type="ARBA" id="ARBA00023155"/>
    </source>
</evidence>
<feature type="compositionally biased region" description="Low complexity" evidence="16">
    <location>
        <begin position="891"/>
        <end position="902"/>
    </location>
</feature>
<evidence type="ECO:0000313" key="19">
    <source>
        <dbReference type="Proteomes" id="UP001174136"/>
    </source>
</evidence>
<dbReference type="InterPro" id="IPR001356">
    <property type="entry name" value="HD"/>
</dbReference>
<gene>
    <name evidence="18" type="primary">six1b</name>
    <name evidence="18" type="ORF">N1851_033271</name>
</gene>
<dbReference type="GO" id="GO:0000978">
    <property type="term" value="F:RNA polymerase II cis-regulatory region sequence-specific DNA binding"/>
    <property type="evidence" value="ECO:0007669"/>
    <property type="project" value="TreeGrafter"/>
</dbReference>
<keyword evidence="7" id="KW-0805">Transcription regulation</keyword>
<dbReference type="InterPro" id="IPR017970">
    <property type="entry name" value="Homeobox_CS"/>
</dbReference>
<evidence type="ECO:0000256" key="4">
    <source>
        <dbReference type="ARBA" id="ARBA00022490"/>
    </source>
</evidence>
<protein>
    <recommendedName>
        <fullName evidence="13">Sine oculis homeobox homolog 1a</fullName>
    </recommendedName>
    <alternativeName>
        <fullName evidence="14">Sine oculis homeobox homolog 1b</fullName>
    </alternativeName>
</protein>
<dbReference type="Pfam" id="PF16878">
    <property type="entry name" value="SIX1_SD"/>
    <property type="match status" value="2"/>
</dbReference>
<feature type="compositionally biased region" description="Low complexity" evidence="16">
    <location>
        <begin position="493"/>
        <end position="502"/>
    </location>
</feature>
<dbReference type="PANTHER" id="PTHR10390">
    <property type="entry name" value="HOMEOBOX PROTEIN SIX"/>
    <property type="match status" value="1"/>
</dbReference>
<keyword evidence="4" id="KW-0963">Cytoplasm</keyword>
<evidence type="ECO:0000256" key="7">
    <source>
        <dbReference type="ARBA" id="ARBA00023015"/>
    </source>
</evidence>
<dbReference type="CDD" id="cd00086">
    <property type="entry name" value="homeodomain"/>
    <property type="match status" value="2"/>
</dbReference>
<dbReference type="GO" id="GO:0005667">
    <property type="term" value="C:transcription regulator complex"/>
    <property type="evidence" value="ECO:0007669"/>
    <property type="project" value="TreeGrafter"/>
</dbReference>
<evidence type="ECO:0000313" key="18">
    <source>
        <dbReference type="EMBL" id="KAK0131941.1"/>
    </source>
</evidence>
<keyword evidence="19" id="KW-1185">Reference proteome</keyword>
<dbReference type="Pfam" id="PF05920">
    <property type="entry name" value="Homeobox_KN"/>
    <property type="match status" value="1"/>
</dbReference>
<evidence type="ECO:0000256" key="11">
    <source>
        <dbReference type="ARBA" id="ARBA00023163"/>
    </source>
</evidence>